<dbReference type="Gene3D" id="3.40.33.10">
    <property type="entry name" value="CAP"/>
    <property type="match status" value="1"/>
</dbReference>
<organism evidence="1 2">
    <name type="scientific">Dictyocaulus viviparus</name>
    <name type="common">Bovine lungworm</name>
    <dbReference type="NCBI Taxonomy" id="29172"/>
    <lineage>
        <taxon>Eukaryota</taxon>
        <taxon>Metazoa</taxon>
        <taxon>Ecdysozoa</taxon>
        <taxon>Nematoda</taxon>
        <taxon>Chromadorea</taxon>
        <taxon>Rhabditida</taxon>
        <taxon>Rhabditina</taxon>
        <taxon>Rhabditomorpha</taxon>
        <taxon>Strongyloidea</taxon>
        <taxon>Metastrongylidae</taxon>
        <taxon>Dictyocaulus</taxon>
    </lineage>
</organism>
<proteinExistence type="predicted"/>
<gene>
    <name evidence="1" type="ORF">DICVIV_14337</name>
</gene>
<dbReference type="SUPFAM" id="SSF55797">
    <property type="entry name" value="PR-1-like"/>
    <property type="match status" value="1"/>
</dbReference>
<reference evidence="1 2" key="1">
    <citation type="submission" date="2013-11" db="EMBL/GenBank/DDBJ databases">
        <title>Draft genome of the bovine lungworm Dictyocaulus viviparus.</title>
        <authorList>
            <person name="Mitreva M."/>
        </authorList>
    </citation>
    <scope>NUCLEOTIDE SEQUENCE [LARGE SCALE GENOMIC DNA]</scope>
    <source>
        <strain evidence="1 2">HannoverDv2000</strain>
    </source>
</reference>
<dbReference type="OrthoDB" id="5874910at2759"/>
<evidence type="ECO:0000313" key="1">
    <source>
        <dbReference type="EMBL" id="KJH39775.1"/>
    </source>
</evidence>
<evidence type="ECO:0008006" key="3">
    <source>
        <dbReference type="Google" id="ProtNLM"/>
    </source>
</evidence>
<dbReference type="InterPro" id="IPR035940">
    <property type="entry name" value="CAP_sf"/>
</dbReference>
<dbReference type="AlphaFoldDB" id="A0A0D8X5H2"/>
<dbReference type="EMBL" id="KN720728">
    <property type="protein sequence ID" value="KJH39775.1"/>
    <property type="molecule type" value="Genomic_DNA"/>
</dbReference>
<sequence>MRTIIVDSLPETVAPSKKDLPAMPFLQMATAESVQVGCSMKLCKNSSSHNFYSIACYYGPPPVKLYVPIYNPGQPCSQCRPGTECIEKLKICALKSFADRVNSQGK</sequence>
<dbReference type="Proteomes" id="UP000053766">
    <property type="component" value="Unassembled WGS sequence"/>
</dbReference>
<reference evidence="2" key="2">
    <citation type="journal article" date="2016" name="Sci. Rep.">
        <title>Dictyocaulus viviparus genome, variome and transcriptome elucidate lungworm biology and support future intervention.</title>
        <authorList>
            <person name="McNulty S.N."/>
            <person name="Strube C."/>
            <person name="Rosa B.A."/>
            <person name="Martin J.C."/>
            <person name="Tyagi R."/>
            <person name="Choi Y.J."/>
            <person name="Wang Q."/>
            <person name="Hallsworth Pepin K."/>
            <person name="Zhang X."/>
            <person name="Ozersky P."/>
            <person name="Wilson R.K."/>
            <person name="Sternberg P.W."/>
            <person name="Gasser R.B."/>
            <person name="Mitreva M."/>
        </authorList>
    </citation>
    <scope>NUCLEOTIDE SEQUENCE [LARGE SCALE GENOMIC DNA]</scope>
    <source>
        <strain evidence="2">HannoverDv2000</strain>
    </source>
</reference>
<evidence type="ECO:0000313" key="2">
    <source>
        <dbReference type="Proteomes" id="UP000053766"/>
    </source>
</evidence>
<accession>A0A0D8X5H2</accession>
<keyword evidence="2" id="KW-1185">Reference proteome</keyword>
<name>A0A0D8X5H2_DICVI</name>
<protein>
    <recommendedName>
        <fullName evidence="3">SCP domain-containing protein</fullName>
    </recommendedName>
</protein>